<name>A0ABZ0YXQ7_9GAMM</name>
<evidence type="ECO:0000256" key="1">
    <source>
        <dbReference type="ARBA" id="ARBA00008460"/>
    </source>
</evidence>
<dbReference type="InterPro" id="IPR007454">
    <property type="entry name" value="UPF0250_YbeD-like"/>
</dbReference>
<dbReference type="HAMAP" id="MF_00659">
    <property type="entry name" value="UPF0250"/>
    <property type="match status" value="1"/>
</dbReference>
<dbReference type="RefSeq" id="WP_322521795.1">
    <property type="nucleotide sequence ID" value="NZ_CP140153.1"/>
</dbReference>
<organism evidence="4 5">
    <name type="scientific">Guyparkeria halophila</name>
    <dbReference type="NCBI Taxonomy" id="47960"/>
    <lineage>
        <taxon>Bacteria</taxon>
        <taxon>Pseudomonadati</taxon>
        <taxon>Pseudomonadota</taxon>
        <taxon>Gammaproteobacteria</taxon>
        <taxon>Chromatiales</taxon>
        <taxon>Thioalkalibacteraceae</taxon>
        <taxon>Guyparkeria</taxon>
    </lineage>
</organism>
<dbReference type="PANTHER" id="PTHR38036:SF1">
    <property type="entry name" value="UPF0250 PROTEIN YBED"/>
    <property type="match status" value="1"/>
</dbReference>
<dbReference type="Gene3D" id="3.30.70.260">
    <property type="match status" value="1"/>
</dbReference>
<dbReference type="InterPro" id="IPR027471">
    <property type="entry name" value="YbeD-like_sf"/>
</dbReference>
<accession>A0ABZ0YXQ7</accession>
<sequence length="125" mass="13407">MTDDSSPKGNGPLDGRPDGQLTSCDPNAKPTTVEDEAALERETLIDFPSEFPIKIMGPATDAFINDIKQAVDGVVPGLPESAWKERASGKGNFVGLTVTFTATSRQQIDDVYRAITAHPDVKMCL</sequence>
<dbReference type="PANTHER" id="PTHR38036">
    <property type="entry name" value="UPF0250 PROTEIN YBED"/>
    <property type="match status" value="1"/>
</dbReference>
<feature type="region of interest" description="Disordered" evidence="3">
    <location>
        <begin position="1"/>
        <end position="35"/>
    </location>
</feature>
<comment type="similarity">
    <text evidence="1 2">Belongs to the UPF0250 family.</text>
</comment>
<evidence type="ECO:0000256" key="3">
    <source>
        <dbReference type="SAM" id="MobiDB-lite"/>
    </source>
</evidence>
<dbReference type="SUPFAM" id="SSF117991">
    <property type="entry name" value="YbeD/HP0495-like"/>
    <property type="match status" value="1"/>
</dbReference>
<proteinExistence type="inferred from homology"/>
<dbReference type="Pfam" id="PF04359">
    <property type="entry name" value="DUF493"/>
    <property type="match status" value="1"/>
</dbReference>
<dbReference type="EMBL" id="CP140153">
    <property type="protein sequence ID" value="WQH16806.1"/>
    <property type="molecule type" value="Genomic_DNA"/>
</dbReference>
<dbReference type="Proteomes" id="UP001327459">
    <property type="component" value="Chromosome"/>
</dbReference>
<evidence type="ECO:0000313" key="4">
    <source>
        <dbReference type="EMBL" id="WQH16806.1"/>
    </source>
</evidence>
<evidence type="ECO:0000313" key="5">
    <source>
        <dbReference type="Proteomes" id="UP001327459"/>
    </source>
</evidence>
<keyword evidence="5" id="KW-1185">Reference proteome</keyword>
<reference evidence="4 5" key="1">
    <citation type="submission" date="2023-11" db="EMBL/GenBank/DDBJ databases">
        <title>MicrobeMod: A computational toolkit for identifying prokaryotic methylation and restriction-modification with nanopore sequencing.</title>
        <authorList>
            <person name="Crits-Christoph A."/>
            <person name="Kang S.C."/>
            <person name="Lee H."/>
            <person name="Ostrov N."/>
        </authorList>
    </citation>
    <scope>NUCLEOTIDE SEQUENCE [LARGE SCALE GENOMIC DNA]</scope>
    <source>
        <strain evidence="4 5">ATCC 49870</strain>
    </source>
</reference>
<gene>
    <name evidence="4" type="ORF">SR882_02580</name>
</gene>
<protein>
    <recommendedName>
        <fullName evidence="2">UPF0250 protein SR882_02580</fullName>
    </recommendedName>
</protein>
<evidence type="ECO:0000256" key="2">
    <source>
        <dbReference type="HAMAP-Rule" id="MF_00659"/>
    </source>
</evidence>